<proteinExistence type="predicted"/>
<organism evidence="1 2">
    <name type="scientific">Catharanthus roseus</name>
    <name type="common">Madagascar periwinkle</name>
    <name type="synonym">Vinca rosea</name>
    <dbReference type="NCBI Taxonomy" id="4058"/>
    <lineage>
        <taxon>Eukaryota</taxon>
        <taxon>Viridiplantae</taxon>
        <taxon>Streptophyta</taxon>
        <taxon>Embryophyta</taxon>
        <taxon>Tracheophyta</taxon>
        <taxon>Spermatophyta</taxon>
        <taxon>Magnoliopsida</taxon>
        <taxon>eudicotyledons</taxon>
        <taxon>Gunneridae</taxon>
        <taxon>Pentapetalae</taxon>
        <taxon>asterids</taxon>
        <taxon>lamiids</taxon>
        <taxon>Gentianales</taxon>
        <taxon>Apocynaceae</taxon>
        <taxon>Rauvolfioideae</taxon>
        <taxon>Vinceae</taxon>
        <taxon>Catharanthinae</taxon>
        <taxon>Catharanthus</taxon>
    </lineage>
</organism>
<comment type="caution">
    <text evidence="1">The sequence shown here is derived from an EMBL/GenBank/DDBJ whole genome shotgun (WGS) entry which is preliminary data.</text>
</comment>
<reference evidence="2" key="1">
    <citation type="journal article" date="2023" name="Nat. Plants">
        <title>Single-cell RNA sequencing provides a high-resolution roadmap for understanding the multicellular compartmentation of specialized metabolism.</title>
        <authorList>
            <person name="Sun S."/>
            <person name="Shen X."/>
            <person name="Li Y."/>
            <person name="Li Y."/>
            <person name="Wang S."/>
            <person name="Li R."/>
            <person name="Zhang H."/>
            <person name="Shen G."/>
            <person name="Guo B."/>
            <person name="Wei J."/>
            <person name="Xu J."/>
            <person name="St-Pierre B."/>
            <person name="Chen S."/>
            <person name="Sun C."/>
        </authorList>
    </citation>
    <scope>NUCLEOTIDE SEQUENCE [LARGE SCALE GENOMIC DNA]</scope>
</reference>
<dbReference type="EMBL" id="CM044706">
    <property type="protein sequence ID" value="KAI5659839.1"/>
    <property type="molecule type" value="Genomic_DNA"/>
</dbReference>
<name>A0ACC0AGU8_CATRO</name>
<evidence type="ECO:0000313" key="2">
    <source>
        <dbReference type="Proteomes" id="UP001060085"/>
    </source>
</evidence>
<protein>
    <submittedName>
        <fullName evidence="1">Uncharacterized protein</fullName>
    </submittedName>
</protein>
<sequence length="181" mass="20246">MGEALLGLVTESVFNKAVSMTTEQVTGTLAIRDNLETLAEDLQLIQALLADAEYKSSCSGLFHLWQERLKKAAPDADILLDKFSYEILRKKIQRGTKEKGKTTIAKLVFRDDKVTKHFEKRIWTCVTEDSNVEKILKDMCTNFFLNARAPQVLLVGFVVAIQKTAHMQSETALGLPKSGLN</sequence>
<gene>
    <name evidence="1" type="ORF">M9H77_28632</name>
</gene>
<evidence type="ECO:0000313" key="1">
    <source>
        <dbReference type="EMBL" id="KAI5659839.1"/>
    </source>
</evidence>
<accession>A0ACC0AGU8</accession>
<keyword evidence="2" id="KW-1185">Reference proteome</keyword>
<dbReference type="Proteomes" id="UP001060085">
    <property type="component" value="Linkage Group LG06"/>
</dbReference>